<organism evidence="1 2">
    <name type="scientific">Hypsizygus marmoreus</name>
    <name type="common">White beech mushroom</name>
    <name type="synonym">Agaricus marmoreus</name>
    <dbReference type="NCBI Taxonomy" id="39966"/>
    <lineage>
        <taxon>Eukaryota</taxon>
        <taxon>Fungi</taxon>
        <taxon>Dikarya</taxon>
        <taxon>Basidiomycota</taxon>
        <taxon>Agaricomycotina</taxon>
        <taxon>Agaricomycetes</taxon>
        <taxon>Agaricomycetidae</taxon>
        <taxon>Agaricales</taxon>
        <taxon>Tricholomatineae</taxon>
        <taxon>Lyophyllaceae</taxon>
        <taxon>Hypsizygus</taxon>
    </lineage>
</organism>
<protein>
    <submittedName>
        <fullName evidence="1">Uncharacterized protein</fullName>
    </submittedName>
</protein>
<dbReference type="Proteomes" id="UP000076154">
    <property type="component" value="Unassembled WGS sequence"/>
</dbReference>
<dbReference type="InterPro" id="IPR052980">
    <property type="entry name" value="Crinkler_effector"/>
</dbReference>
<dbReference type="PANTHER" id="PTHR33129:SF1">
    <property type="entry name" value="ATP-BINDING PROTEIN"/>
    <property type="match status" value="1"/>
</dbReference>
<dbReference type="AlphaFoldDB" id="A0A369KBJ0"/>
<accession>A0A369KBJ0</accession>
<dbReference type="OrthoDB" id="19861at2759"/>
<dbReference type="EMBL" id="LUEZ02000010">
    <property type="protein sequence ID" value="RDB29134.1"/>
    <property type="molecule type" value="Genomic_DNA"/>
</dbReference>
<reference evidence="1" key="1">
    <citation type="submission" date="2018-04" db="EMBL/GenBank/DDBJ databases">
        <title>Whole genome sequencing of Hypsizygus marmoreus.</title>
        <authorList>
            <person name="Choi I.-G."/>
            <person name="Min B."/>
            <person name="Kim J.-G."/>
            <person name="Kim S."/>
            <person name="Oh Y.-L."/>
            <person name="Kong W.-S."/>
            <person name="Park H."/>
            <person name="Jeong J."/>
            <person name="Song E.-S."/>
        </authorList>
    </citation>
    <scope>NUCLEOTIDE SEQUENCE [LARGE SCALE GENOMIC DNA]</scope>
    <source>
        <strain evidence="1">51987-8</strain>
    </source>
</reference>
<name>A0A369KBJ0_HYPMA</name>
<dbReference type="InParanoid" id="A0A369KBJ0"/>
<sequence>MNLQLQQAPTTRGYGQGIWATAWGKEYAKGTIDVGRSTYEYYKRGPLDVFNSTLLDVILIRQEYRLAHDSLQRVAQRRSPLGRVARFIITGQPGIGKTVFLIYLLIERLQRKQPTALQTGNAEFLLFDKDGVRQFSTTARNHQEIPPDAWALSACIDPIDAYKPCEAFLESKAFVVHATSPRSSNWKHWKKQSSARIYVMDVWPKGEMEALLSLLKLDVSDGIRLARKWGPCTKTVLDILSNTMTEERHIREVAAAASDIAQDVVQSFRAIELLDFSGPNVALSSIFFVRPIYSGRDSSVVFIPTLDIAKVFSQALIYASHATQNMVLTRMSRHASLRTAADWIFENFMHARLSASSKPIQAFDCNGVSHELPSASSIHPVFSESLSSTVLPFYWRPSASEVPGIDAVICDHNGVYALQASTTSTPKHADASTGLQKIYDGLHPTMRQKPMHLVFVSPSSETANVILKRCTLANQWNHVEVWACELVIGAEYEAALLDVMNGARDVFATGDWVDDTPTSNGV</sequence>
<keyword evidence="2" id="KW-1185">Reference proteome</keyword>
<comment type="caution">
    <text evidence="1">The sequence shown here is derived from an EMBL/GenBank/DDBJ whole genome shotgun (WGS) entry which is preliminary data.</text>
</comment>
<evidence type="ECO:0000313" key="1">
    <source>
        <dbReference type="EMBL" id="RDB29134.1"/>
    </source>
</evidence>
<evidence type="ECO:0000313" key="2">
    <source>
        <dbReference type="Proteomes" id="UP000076154"/>
    </source>
</evidence>
<dbReference type="PANTHER" id="PTHR33129">
    <property type="entry name" value="PROTEIN KINASE DOMAIN-CONTAINING PROTEIN-RELATED"/>
    <property type="match status" value="1"/>
</dbReference>
<gene>
    <name evidence="1" type="ORF">Hypma_016026</name>
</gene>
<proteinExistence type="predicted"/>